<dbReference type="Proteomes" id="UP000464378">
    <property type="component" value="Chromosome"/>
</dbReference>
<organism evidence="6">
    <name type="scientific">Tuwongella immobilis</name>
    <dbReference type="NCBI Taxonomy" id="692036"/>
    <lineage>
        <taxon>Bacteria</taxon>
        <taxon>Pseudomonadati</taxon>
        <taxon>Planctomycetota</taxon>
        <taxon>Planctomycetia</taxon>
        <taxon>Gemmatales</taxon>
        <taxon>Gemmataceae</taxon>
        <taxon>Tuwongella</taxon>
    </lineage>
</organism>
<evidence type="ECO:0000256" key="2">
    <source>
        <dbReference type="ARBA" id="ARBA00022448"/>
    </source>
</evidence>
<dbReference type="GO" id="GO:0016887">
    <property type="term" value="F:ATP hydrolysis activity"/>
    <property type="evidence" value="ECO:0007669"/>
    <property type="project" value="InterPro"/>
</dbReference>
<dbReference type="InterPro" id="IPR003593">
    <property type="entry name" value="AAA+_ATPase"/>
</dbReference>
<dbReference type="InterPro" id="IPR050153">
    <property type="entry name" value="Metal_Ion_Import_ABC"/>
</dbReference>
<dbReference type="RefSeq" id="WP_162659436.1">
    <property type="nucleotide sequence ID" value="NZ_LR593887.1"/>
</dbReference>
<dbReference type="PROSITE" id="PS00211">
    <property type="entry name" value="ABC_TRANSPORTER_1"/>
    <property type="match status" value="1"/>
</dbReference>
<dbReference type="InterPro" id="IPR003439">
    <property type="entry name" value="ABC_transporter-like_ATP-bd"/>
</dbReference>
<dbReference type="EMBL" id="LR593887">
    <property type="protein sequence ID" value="VTS06040.1"/>
    <property type="molecule type" value="Genomic_DNA"/>
</dbReference>
<evidence type="ECO:0000313" key="6">
    <source>
        <dbReference type="EMBL" id="VIP04339.1"/>
    </source>
</evidence>
<reference evidence="6" key="1">
    <citation type="submission" date="2019-04" db="EMBL/GenBank/DDBJ databases">
        <authorList>
            <consortium name="Science for Life Laboratories"/>
        </authorList>
    </citation>
    <scope>NUCLEOTIDE SEQUENCE</scope>
    <source>
        <strain evidence="6">MBLW1</strain>
    </source>
</reference>
<accession>A0A6C2YTI2</accession>
<sequence length="251" mass="27409">MNPLLQLQNIQVQLGGRLILSGVSTGIRRGSMTALIGLNGSGKTTLLRAILGETRFNGTLTWRGPAGEPLPTPRIGYVPQRLTLDSRLPITVTDFLAISLQSWPILFGVRPQTRVMIDQILTQMGIPHLAKTQVARLSGGELQRVLLGLALTPHPDLLLLDEPAAGIDFRDQQRFYELIAEMNQSLGITVLLVSHELEIVGKHAHQVLCLRNGRIQQEGSPAEVLSQANLELLFGHGRILLPQPNNSGNTI</sequence>
<evidence type="ECO:0000256" key="1">
    <source>
        <dbReference type="ARBA" id="ARBA00005417"/>
    </source>
</evidence>
<keyword evidence="2" id="KW-0813">Transport</keyword>
<dbReference type="InterPro" id="IPR017871">
    <property type="entry name" value="ABC_transporter-like_CS"/>
</dbReference>
<dbReference type="FunCoup" id="A0A6C2YTI2">
    <property type="interactions" value="103"/>
</dbReference>
<dbReference type="InterPro" id="IPR027417">
    <property type="entry name" value="P-loop_NTPase"/>
</dbReference>
<evidence type="ECO:0000256" key="3">
    <source>
        <dbReference type="ARBA" id="ARBA00022741"/>
    </source>
</evidence>
<keyword evidence="3" id="KW-0547">Nucleotide-binding</keyword>
<dbReference type="GO" id="GO:0005524">
    <property type="term" value="F:ATP binding"/>
    <property type="evidence" value="ECO:0007669"/>
    <property type="project" value="UniProtKB-KW"/>
</dbReference>
<dbReference type="InParanoid" id="A0A6C2YTI2"/>
<keyword evidence="4 6" id="KW-0067">ATP-binding</keyword>
<dbReference type="PANTHER" id="PTHR42734">
    <property type="entry name" value="METAL TRANSPORT SYSTEM ATP-BINDING PROTEIN TM_0124-RELATED"/>
    <property type="match status" value="1"/>
</dbReference>
<comment type="similarity">
    <text evidence="1">Belongs to the ABC transporter superfamily.</text>
</comment>
<dbReference type="EMBL" id="LR586016">
    <property type="protein sequence ID" value="VIP04339.1"/>
    <property type="molecule type" value="Genomic_DNA"/>
</dbReference>
<feature type="domain" description="ABC transporter" evidence="5">
    <location>
        <begin position="5"/>
        <end position="237"/>
    </location>
</feature>
<gene>
    <name evidence="6" type="ORF">GMBLW1_48540</name>
</gene>
<dbReference type="Pfam" id="PF00005">
    <property type="entry name" value="ABC_tran"/>
    <property type="match status" value="1"/>
</dbReference>
<dbReference type="PROSITE" id="PS50893">
    <property type="entry name" value="ABC_TRANSPORTER_2"/>
    <property type="match status" value="1"/>
</dbReference>
<proteinExistence type="inferred from homology"/>
<evidence type="ECO:0000313" key="7">
    <source>
        <dbReference type="Proteomes" id="UP000464378"/>
    </source>
</evidence>
<dbReference type="SMART" id="SM00382">
    <property type="entry name" value="AAA"/>
    <property type="match status" value="1"/>
</dbReference>
<dbReference type="KEGG" id="tim:GMBLW1_48540"/>
<dbReference type="PANTHER" id="PTHR42734:SF17">
    <property type="entry name" value="METAL TRANSPORT SYSTEM ATP-BINDING PROTEIN TM_0124-RELATED"/>
    <property type="match status" value="1"/>
</dbReference>
<name>A0A6C2YTI2_9BACT</name>
<evidence type="ECO:0000256" key="4">
    <source>
        <dbReference type="ARBA" id="ARBA00022840"/>
    </source>
</evidence>
<dbReference type="Gene3D" id="3.40.50.300">
    <property type="entry name" value="P-loop containing nucleotide triphosphate hydrolases"/>
    <property type="match status" value="1"/>
</dbReference>
<dbReference type="SUPFAM" id="SSF52540">
    <property type="entry name" value="P-loop containing nucleoside triphosphate hydrolases"/>
    <property type="match status" value="1"/>
</dbReference>
<keyword evidence="7" id="KW-1185">Reference proteome</keyword>
<evidence type="ECO:0000259" key="5">
    <source>
        <dbReference type="PROSITE" id="PS50893"/>
    </source>
</evidence>
<protein>
    <recommendedName>
        <fullName evidence="5">ABC transporter domain-containing protein</fullName>
    </recommendedName>
</protein>
<dbReference type="AlphaFoldDB" id="A0A6C2YTI2"/>